<protein>
    <submittedName>
        <fullName evidence="1">Uncharacterized protein</fullName>
    </submittedName>
</protein>
<keyword evidence="2" id="KW-1185">Reference proteome</keyword>
<dbReference type="Proteomes" id="UP001165489">
    <property type="component" value="Unassembled WGS sequence"/>
</dbReference>
<dbReference type="RefSeq" id="WP_241349003.1">
    <property type="nucleotide sequence ID" value="NZ_JAKZGP010000042.1"/>
</dbReference>
<sequence>MKLFLYLKLAGLDLARKLSGNPSRSHSFSKAFSSPLTSVRLNPKSSSYAIQPTSV</sequence>
<gene>
    <name evidence="1" type="ORF">MM239_14635</name>
</gene>
<name>A0ABS9V2K3_9BACT</name>
<organism evidence="1 2">
    <name type="scientific">Belliella filtrata</name>
    <dbReference type="NCBI Taxonomy" id="2923435"/>
    <lineage>
        <taxon>Bacteria</taxon>
        <taxon>Pseudomonadati</taxon>
        <taxon>Bacteroidota</taxon>
        <taxon>Cytophagia</taxon>
        <taxon>Cytophagales</taxon>
        <taxon>Cyclobacteriaceae</taxon>
        <taxon>Belliella</taxon>
    </lineage>
</organism>
<comment type="caution">
    <text evidence="1">The sequence shown here is derived from an EMBL/GenBank/DDBJ whole genome shotgun (WGS) entry which is preliminary data.</text>
</comment>
<reference evidence="1" key="1">
    <citation type="submission" date="2022-03" db="EMBL/GenBank/DDBJ databases">
        <title>De novo assembled genomes of Belliella spp. (Cyclobacteriaceae) strains.</title>
        <authorList>
            <person name="Szabo A."/>
            <person name="Korponai K."/>
            <person name="Felfoldi T."/>
        </authorList>
    </citation>
    <scope>NUCLEOTIDE SEQUENCE</scope>
    <source>
        <strain evidence="1">DSM 111904</strain>
    </source>
</reference>
<evidence type="ECO:0000313" key="2">
    <source>
        <dbReference type="Proteomes" id="UP001165489"/>
    </source>
</evidence>
<evidence type="ECO:0000313" key="1">
    <source>
        <dbReference type="EMBL" id="MCH7410642.1"/>
    </source>
</evidence>
<accession>A0ABS9V2K3</accession>
<proteinExistence type="predicted"/>
<dbReference type="EMBL" id="JAKZGP010000042">
    <property type="protein sequence ID" value="MCH7410642.1"/>
    <property type="molecule type" value="Genomic_DNA"/>
</dbReference>